<dbReference type="PANTHER" id="PTHR13710:SF153">
    <property type="entry name" value="RECQ-LIKE DNA HELICASE BLM"/>
    <property type="match status" value="1"/>
</dbReference>
<evidence type="ECO:0000313" key="20">
    <source>
        <dbReference type="Proteomes" id="UP000324022"/>
    </source>
</evidence>
<dbReference type="GO" id="GO:0005694">
    <property type="term" value="C:chromosome"/>
    <property type="evidence" value="ECO:0007669"/>
    <property type="project" value="TreeGrafter"/>
</dbReference>
<feature type="compositionally biased region" description="Low complexity" evidence="15">
    <location>
        <begin position="81"/>
        <end position="92"/>
    </location>
</feature>
<evidence type="ECO:0000256" key="15">
    <source>
        <dbReference type="SAM" id="MobiDB-lite"/>
    </source>
</evidence>
<dbReference type="Proteomes" id="UP000324022">
    <property type="component" value="Unassembled WGS sequence"/>
</dbReference>
<dbReference type="NCBIfam" id="TIGR00614">
    <property type="entry name" value="recQ_fam"/>
    <property type="match status" value="1"/>
</dbReference>
<dbReference type="GO" id="GO:0005524">
    <property type="term" value="F:ATP binding"/>
    <property type="evidence" value="ECO:0007669"/>
    <property type="project" value="UniProtKB-KW"/>
</dbReference>
<feature type="compositionally biased region" description="Low complexity" evidence="15">
    <location>
        <begin position="1148"/>
        <end position="1176"/>
    </location>
</feature>
<evidence type="ECO:0000256" key="4">
    <source>
        <dbReference type="ARBA" id="ARBA00022763"/>
    </source>
</evidence>
<dbReference type="InterPro" id="IPR018982">
    <property type="entry name" value="RQC_domain"/>
</dbReference>
<feature type="domain" description="Helicase ATP-binding" evidence="17">
    <location>
        <begin position="395"/>
        <end position="574"/>
    </location>
</feature>
<dbReference type="SMART" id="SM00490">
    <property type="entry name" value="HELICc"/>
    <property type="match status" value="1"/>
</dbReference>
<feature type="compositionally biased region" description="Polar residues" evidence="15">
    <location>
        <begin position="44"/>
        <end position="57"/>
    </location>
</feature>
<dbReference type="CDD" id="cd18794">
    <property type="entry name" value="SF2_C_RecQ"/>
    <property type="match status" value="1"/>
</dbReference>
<dbReference type="InterPro" id="IPR002121">
    <property type="entry name" value="HRDC_dom"/>
</dbReference>
<evidence type="ECO:0000256" key="3">
    <source>
        <dbReference type="ARBA" id="ARBA00022741"/>
    </source>
</evidence>
<feature type="region of interest" description="Disordered" evidence="15">
    <location>
        <begin position="912"/>
        <end position="936"/>
    </location>
</feature>
<dbReference type="GO" id="GO:0016787">
    <property type="term" value="F:hydrolase activity"/>
    <property type="evidence" value="ECO:0007669"/>
    <property type="project" value="UniProtKB-KW"/>
</dbReference>
<feature type="compositionally biased region" description="Polar residues" evidence="15">
    <location>
        <begin position="191"/>
        <end position="209"/>
    </location>
</feature>
<evidence type="ECO:0000256" key="13">
    <source>
        <dbReference type="ARBA" id="ARBA00034808"/>
    </source>
</evidence>
<dbReference type="FunFam" id="1.10.10.10:FF:000495">
    <property type="entry name" value="RecQ family helicase MusN"/>
    <property type="match status" value="1"/>
</dbReference>
<feature type="region of interest" description="Disordered" evidence="15">
    <location>
        <begin position="948"/>
        <end position="979"/>
    </location>
</feature>
<evidence type="ECO:0000256" key="8">
    <source>
        <dbReference type="ARBA" id="ARBA00023125"/>
    </source>
</evidence>
<dbReference type="GO" id="GO:0009378">
    <property type="term" value="F:four-way junction helicase activity"/>
    <property type="evidence" value="ECO:0007669"/>
    <property type="project" value="TreeGrafter"/>
</dbReference>
<keyword evidence="14" id="KW-0175">Coiled coil</keyword>
<gene>
    <name evidence="19" type="ORF">UTRI_03660</name>
</gene>
<evidence type="ECO:0000256" key="2">
    <source>
        <dbReference type="ARBA" id="ARBA00005446"/>
    </source>
</evidence>
<dbReference type="SMART" id="SM00956">
    <property type="entry name" value="RQC"/>
    <property type="match status" value="1"/>
</dbReference>
<feature type="region of interest" description="Disordered" evidence="15">
    <location>
        <begin position="173"/>
        <end position="220"/>
    </location>
</feature>
<protein>
    <recommendedName>
        <fullName evidence="13">DNA 3'-5' helicase</fullName>
        <ecNumber evidence="13">5.6.2.4</ecNumber>
    </recommendedName>
</protein>
<feature type="compositionally biased region" description="Basic and acidic residues" evidence="15">
    <location>
        <begin position="66"/>
        <end position="77"/>
    </location>
</feature>
<dbReference type="Pfam" id="PF09382">
    <property type="entry name" value="RQC"/>
    <property type="match status" value="1"/>
</dbReference>
<dbReference type="SUPFAM" id="SSF47819">
    <property type="entry name" value="HRDC-like"/>
    <property type="match status" value="1"/>
</dbReference>
<dbReference type="Gene3D" id="1.10.10.10">
    <property type="entry name" value="Winged helix-like DNA-binding domain superfamily/Winged helix DNA-binding domain"/>
    <property type="match status" value="1"/>
</dbReference>
<dbReference type="SMART" id="SM00487">
    <property type="entry name" value="DEXDc"/>
    <property type="match status" value="1"/>
</dbReference>
<dbReference type="PROSITE" id="PS50967">
    <property type="entry name" value="HRDC"/>
    <property type="match status" value="1"/>
</dbReference>
<reference evidence="19 20" key="1">
    <citation type="submission" date="2018-03" db="EMBL/GenBank/DDBJ databases">
        <authorList>
            <person name="Guldener U."/>
        </authorList>
    </citation>
    <scope>NUCLEOTIDE SEQUENCE [LARGE SCALE GENOMIC DNA]</scope>
    <source>
        <strain evidence="19 20">NBRC100155</strain>
    </source>
</reference>
<feature type="compositionally biased region" description="Acidic residues" evidence="15">
    <location>
        <begin position="326"/>
        <end position="338"/>
    </location>
</feature>
<keyword evidence="6 19" id="KW-0347">Helicase</keyword>
<dbReference type="InterPro" id="IPR027417">
    <property type="entry name" value="P-loop_NTPase"/>
</dbReference>
<dbReference type="SUPFAM" id="SSF52540">
    <property type="entry name" value="P-loop containing nucleoside triphosphate hydrolases"/>
    <property type="match status" value="2"/>
</dbReference>
<dbReference type="InterPro" id="IPR011545">
    <property type="entry name" value="DEAD/DEAH_box_helicase_dom"/>
</dbReference>
<dbReference type="Gene3D" id="3.40.50.300">
    <property type="entry name" value="P-loop containing nucleotide triphosphate hydrolases"/>
    <property type="match status" value="2"/>
</dbReference>
<keyword evidence="8" id="KW-0238">DNA-binding</keyword>
<dbReference type="InterPro" id="IPR002464">
    <property type="entry name" value="DNA/RNA_helicase_DEAH_CS"/>
</dbReference>
<dbReference type="GO" id="GO:0000724">
    <property type="term" value="P:double-strand break repair via homologous recombination"/>
    <property type="evidence" value="ECO:0007669"/>
    <property type="project" value="TreeGrafter"/>
</dbReference>
<dbReference type="EC" id="5.6.2.4" evidence="13"/>
<comment type="subcellular location">
    <subcellularLocation>
        <location evidence="1">Nucleus</location>
    </subcellularLocation>
</comment>
<dbReference type="PANTHER" id="PTHR13710">
    <property type="entry name" value="DNA HELICASE RECQ FAMILY MEMBER"/>
    <property type="match status" value="1"/>
</dbReference>
<keyword evidence="3" id="KW-0547">Nucleotide-binding</keyword>
<feature type="compositionally biased region" description="Low complexity" evidence="15">
    <location>
        <begin position="210"/>
        <end position="220"/>
    </location>
</feature>
<feature type="compositionally biased region" description="Low complexity" evidence="15">
    <location>
        <begin position="174"/>
        <end position="190"/>
    </location>
</feature>
<feature type="domain" description="Helicase C-terminal" evidence="18">
    <location>
        <begin position="602"/>
        <end position="747"/>
    </location>
</feature>
<dbReference type="Pfam" id="PF00270">
    <property type="entry name" value="DEAD"/>
    <property type="match status" value="1"/>
</dbReference>
<dbReference type="FunFam" id="3.40.50.300:FF:000296">
    <property type="entry name" value="ATP-dependent DNA helicase RecQ"/>
    <property type="match status" value="1"/>
</dbReference>
<feature type="region of interest" description="Disordered" evidence="15">
    <location>
        <begin position="1"/>
        <end position="108"/>
    </location>
</feature>
<dbReference type="InterPro" id="IPR036388">
    <property type="entry name" value="WH-like_DNA-bd_sf"/>
</dbReference>
<dbReference type="CDD" id="cd17920">
    <property type="entry name" value="DEXHc_RecQ"/>
    <property type="match status" value="1"/>
</dbReference>
<feature type="coiled-coil region" evidence="14">
    <location>
        <begin position="729"/>
        <end position="756"/>
    </location>
</feature>
<dbReference type="Pfam" id="PF00271">
    <property type="entry name" value="Helicase_C"/>
    <property type="match status" value="1"/>
</dbReference>
<sequence>MSSFKMSADYSYRRQEAQDGRSETIFLDDDDRYDLADLKPGLSNRPSPKRQLSSHQEPTIMKKKSRPSDEHPTEAHDPQPSSSGSVSRTASSFPVQIAPPAYNSEFDDLSDEELRATLALKQQFLQTRLADITQQPPSYEDADAWRQWNETFNRISKLRDEISGLIGALEARKATNTSASASRTSSLSGTQPDQSSVRPSPATQMAQNATSGSTMRTTSSSFQVVGENIRSPAMAPPLQPAPSSSASRSQVAATSTPSRSDSLATHRVPQDSRPPLPVQDPVVPLNDDDEWPSDFGDSPVMAPLNQSVANAARHNTGPSKDQVFDLVDDDDDDEDDPDDMPVEAKFARCGPSMQAPLTKEDLRRMPSYPWTRQVIYSMRRHFKLKSFRSNQLEAINGTLGGRDVFVLMPTGGGKSLCYQLPACVDTGNSTGVTIVISPLLSLIQDQVSHLISLEIPAAKITGDMPASDRKTVQTLVMDSHSGLRLLYLTPEFIRQSGAAARLLDHLYSVRRIARFVVDEAHCVSQWGHDFRPHYTELGALRNQYPEVPIMALTATANARVIKDVKECLRMRNVLQLSQSFNRPNLEYQVRKKPKTNAKLMEEISSLILTSHKGQCGIVYCFSRETCETVANDLIKMGISAHHYHAKLSADDRSMVQRKWQQNEFRVIVATIAFGMGIDKPDVRFVIHHSIPKSLEGYYQETGRAGRDGKSSVCILYYSWGDVNKIKNMIEKEDKSHEAMERAIESLQQMKRFCENQIECRRVLVLRYFGEDFSPDGCRSTCDNCCRKAGEIRVEDVTEQAIKAIKLVKAITDQRSCWTLSHCVDVFYGRRTKKIRDAGHDKVEMHGAGAQMGQDTFRLFEELCSEGVFRLRNVMNRAGFNSTYIHIGSAANQVLNGSKKIKLSFENKSSASVSAATAAATKDDRANGRKQRKPVRDADFAEFDEDAHDISHVSLSPQQTRTDRRARVAPVQPTSLETEEDEQLLLELLEDDFDPNRDSDDDAPLNAPKSTVNLGPVRRDANARAGDSDDGEDDDYFEIDDSRSIGTAQLCYHDILKLDAELAQKEKQPEGFLIKEDVLWDLVSVWPSSLADARKIVGEQHGWFDKYGMRYMEVFQRYHSPHQTDFDTSEAATLRKWAGSDKDRPAPPARSAPSATAAPSTSAAATSRQTRTAASHTSAVLATANLGQYAYEEAPPPARARASPASNTSSRPSATNASGLSGKAVMHGSNKTSSTSKPFSAAAASGSGKRLTLQRSFLGTDGGLIRAMPLLPSQRAANRPRPS</sequence>
<evidence type="ECO:0000259" key="18">
    <source>
        <dbReference type="PROSITE" id="PS51194"/>
    </source>
</evidence>
<evidence type="ECO:0000256" key="7">
    <source>
        <dbReference type="ARBA" id="ARBA00022840"/>
    </source>
</evidence>
<keyword evidence="4" id="KW-0227">DNA damage</keyword>
<feature type="compositionally biased region" description="Polar residues" evidence="15">
    <location>
        <begin position="1228"/>
        <end position="1237"/>
    </location>
</feature>
<feature type="compositionally biased region" description="Acidic residues" evidence="15">
    <location>
        <begin position="991"/>
        <end position="1002"/>
    </location>
</feature>
<feature type="compositionally biased region" description="Low complexity" evidence="15">
    <location>
        <begin position="241"/>
        <end position="253"/>
    </location>
</feature>
<dbReference type="PROSITE" id="PS51194">
    <property type="entry name" value="HELICASE_CTER"/>
    <property type="match status" value="1"/>
</dbReference>
<dbReference type="FunFam" id="3.40.50.300:FF:001975">
    <property type="entry name" value="ATP-dependent DNA helicase"/>
    <property type="match status" value="1"/>
</dbReference>
<evidence type="ECO:0000259" key="16">
    <source>
        <dbReference type="PROSITE" id="PS50967"/>
    </source>
</evidence>
<keyword evidence="9" id="KW-0234">DNA repair</keyword>
<accession>A0A5C3E1R5</accession>
<dbReference type="GO" id="GO:0005634">
    <property type="term" value="C:nucleus"/>
    <property type="evidence" value="ECO:0007669"/>
    <property type="project" value="UniProtKB-SubCell"/>
</dbReference>
<evidence type="ECO:0000256" key="9">
    <source>
        <dbReference type="ARBA" id="ARBA00023204"/>
    </source>
</evidence>
<keyword evidence="5" id="KW-0378">Hydrolase</keyword>
<dbReference type="InterPro" id="IPR014001">
    <property type="entry name" value="Helicase_ATP-bd"/>
</dbReference>
<keyword evidence="10" id="KW-0413">Isomerase</keyword>
<feature type="region of interest" description="Disordered" evidence="15">
    <location>
        <begin position="991"/>
        <end position="1035"/>
    </location>
</feature>
<evidence type="ECO:0000256" key="12">
    <source>
        <dbReference type="ARBA" id="ARBA00034617"/>
    </source>
</evidence>
<feature type="compositionally biased region" description="Basic and acidic residues" evidence="15">
    <location>
        <begin position="11"/>
        <end position="22"/>
    </location>
</feature>
<dbReference type="OrthoDB" id="10261556at2759"/>
<comment type="similarity">
    <text evidence="2">Belongs to the helicase family. RecQ subfamily.</text>
</comment>
<dbReference type="GO" id="GO:0003677">
    <property type="term" value="F:DNA binding"/>
    <property type="evidence" value="ECO:0007669"/>
    <property type="project" value="UniProtKB-KW"/>
</dbReference>
<keyword evidence="20" id="KW-1185">Reference proteome</keyword>
<comment type="catalytic activity">
    <reaction evidence="12">
        <text>Couples ATP hydrolysis with the unwinding of duplex DNA by translocating in the 3'-5' direction.</text>
        <dbReference type="EC" id="5.6.2.4"/>
    </reaction>
</comment>
<feature type="compositionally biased region" description="Low complexity" evidence="15">
    <location>
        <begin position="1198"/>
        <end position="1217"/>
    </location>
</feature>
<dbReference type="InterPro" id="IPR032284">
    <property type="entry name" value="RecQ_Zn-bd"/>
</dbReference>
<feature type="region of interest" description="Disordered" evidence="15">
    <location>
        <begin position="232"/>
        <end position="338"/>
    </location>
</feature>
<keyword evidence="11" id="KW-0539">Nucleus</keyword>
<dbReference type="Pfam" id="PF16124">
    <property type="entry name" value="RecQ_Zn_bind"/>
    <property type="match status" value="1"/>
</dbReference>
<dbReference type="InterPro" id="IPR004589">
    <property type="entry name" value="DNA_helicase_ATP-dep_RecQ"/>
</dbReference>
<evidence type="ECO:0000256" key="11">
    <source>
        <dbReference type="ARBA" id="ARBA00023242"/>
    </source>
</evidence>
<evidence type="ECO:0000256" key="1">
    <source>
        <dbReference type="ARBA" id="ARBA00004123"/>
    </source>
</evidence>
<feature type="compositionally biased region" description="Polar residues" evidence="15">
    <location>
        <begin position="254"/>
        <end position="263"/>
    </location>
</feature>
<dbReference type="InterPro" id="IPR010997">
    <property type="entry name" value="HRDC-like_sf"/>
</dbReference>
<feature type="region of interest" description="Disordered" evidence="15">
    <location>
        <begin position="1137"/>
        <end position="1176"/>
    </location>
</feature>
<evidence type="ECO:0000256" key="5">
    <source>
        <dbReference type="ARBA" id="ARBA00022801"/>
    </source>
</evidence>
<dbReference type="PROSITE" id="PS00690">
    <property type="entry name" value="DEAH_ATP_HELICASE"/>
    <property type="match status" value="1"/>
</dbReference>
<evidence type="ECO:0000313" key="19">
    <source>
        <dbReference type="EMBL" id="SPO24392.1"/>
    </source>
</evidence>
<evidence type="ECO:0000256" key="6">
    <source>
        <dbReference type="ARBA" id="ARBA00022806"/>
    </source>
</evidence>
<feature type="region of interest" description="Disordered" evidence="15">
    <location>
        <begin position="1194"/>
        <end position="1282"/>
    </location>
</feature>
<organism evidence="19 20">
    <name type="scientific">Ustilago trichophora</name>
    <dbReference type="NCBI Taxonomy" id="86804"/>
    <lineage>
        <taxon>Eukaryota</taxon>
        <taxon>Fungi</taxon>
        <taxon>Dikarya</taxon>
        <taxon>Basidiomycota</taxon>
        <taxon>Ustilaginomycotina</taxon>
        <taxon>Ustilaginomycetes</taxon>
        <taxon>Ustilaginales</taxon>
        <taxon>Ustilaginaceae</taxon>
        <taxon>Ustilago</taxon>
    </lineage>
</organism>
<feature type="domain" description="HRDC" evidence="16">
    <location>
        <begin position="1044"/>
        <end position="1124"/>
    </location>
</feature>
<dbReference type="EMBL" id="OOIN01000007">
    <property type="protein sequence ID" value="SPO24392.1"/>
    <property type="molecule type" value="Genomic_DNA"/>
</dbReference>
<keyword evidence="7" id="KW-0067">ATP-binding</keyword>
<name>A0A5C3E1R5_9BASI</name>
<evidence type="ECO:0000256" key="10">
    <source>
        <dbReference type="ARBA" id="ARBA00023235"/>
    </source>
</evidence>
<dbReference type="PROSITE" id="PS51192">
    <property type="entry name" value="HELICASE_ATP_BIND_1"/>
    <property type="match status" value="1"/>
</dbReference>
<evidence type="ECO:0000256" key="14">
    <source>
        <dbReference type="SAM" id="Coils"/>
    </source>
</evidence>
<dbReference type="InterPro" id="IPR001650">
    <property type="entry name" value="Helicase_C-like"/>
</dbReference>
<proteinExistence type="inferred from homology"/>
<dbReference type="GO" id="GO:0043138">
    <property type="term" value="F:3'-5' DNA helicase activity"/>
    <property type="evidence" value="ECO:0007669"/>
    <property type="project" value="UniProtKB-EC"/>
</dbReference>
<dbReference type="GO" id="GO:0006260">
    <property type="term" value="P:DNA replication"/>
    <property type="evidence" value="ECO:0007669"/>
    <property type="project" value="InterPro"/>
</dbReference>
<evidence type="ECO:0000259" key="17">
    <source>
        <dbReference type="PROSITE" id="PS51192"/>
    </source>
</evidence>
<dbReference type="GO" id="GO:0005737">
    <property type="term" value="C:cytoplasm"/>
    <property type="evidence" value="ECO:0007669"/>
    <property type="project" value="TreeGrafter"/>
</dbReference>